<comment type="caution">
    <text evidence="1">The sequence shown here is derived from an EMBL/GenBank/DDBJ whole genome shotgun (WGS) entry which is preliminary data.</text>
</comment>
<dbReference type="RefSeq" id="WP_169297057.1">
    <property type="nucleotide sequence ID" value="NZ_JABBNI010000013.1"/>
</dbReference>
<keyword evidence="2" id="KW-1185">Reference proteome</keyword>
<dbReference type="EMBL" id="JABBNI010000013">
    <property type="protein sequence ID" value="NMM62453.1"/>
    <property type="molecule type" value="Genomic_DNA"/>
</dbReference>
<dbReference type="AlphaFoldDB" id="A0A7Y0EFI7"/>
<accession>A0A7Y0EFI7</accession>
<evidence type="ECO:0000313" key="2">
    <source>
        <dbReference type="Proteomes" id="UP000537131"/>
    </source>
</evidence>
<name>A0A7Y0EFI7_9CLOT</name>
<dbReference type="Proteomes" id="UP000537131">
    <property type="component" value="Unassembled WGS sequence"/>
</dbReference>
<proteinExistence type="predicted"/>
<organism evidence="1 2">
    <name type="scientific">Clostridium muellerianum</name>
    <dbReference type="NCBI Taxonomy" id="2716538"/>
    <lineage>
        <taxon>Bacteria</taxon>
        <taxon>Bacillati</taxon>
        <taxon>Bacillota</taxon>
        <taxon>Clostridia</taxon>
        <taxon>Eubacteriales</taxon>
        <taxon>Clostridiaceae</taxon>
        <taxon>Clostridium</taxon>
    </lineage>
</organism>
<evidence type="ECO:0000313" key="1">
    <source>
        <dbReference type="EMBL" id="NMM62453.1"/>
    </source>
</evidence>
<reference evidence="1 2" key="1">
    <citation type="submission" date="2020-06" db="EMBL/GenBank/DDBJ databases">
        <title>Complete Genome Sequence of Clostridium muelleri sp. nov. P21T, an Acid-Alcohol Producing Acetogen Isolated from Old Hay.</title>
        <authorList>
            <person name="Duncan K.E."/>
            <person name="Tanner R.S."/>
        </authorList>
    </citation>
    <scope>NUCLEOTIDE SEQUENCE [LARGE SCALE GENOMIC DNA]</scope>
    <source>
        <strain evidence="1 2">P21</strain>
    </source>
</reference>
<gene>
    <name evidence="1" type="ORF">HBE96_07065</name>
</gene>
<protein>
    <submittedName>
        <fullName evidence="1">Uncharacterized protein</fullName>
    </submittedName>
</protein>
<sequence>MDQFEKLNLIRKIQEVQSQCCTHEKEILISIDDYFKGNDESHCIILANTSVNLSSKEFEKFLRNLKRKDNVMDVFIRFYDYEDAMDYEDAWINSDTVFLITSADVQKVKSWFQGLEPSSVKEETCLNEFVNLPYIPEKYRIINVWWD</sequence>